<proteinExistence type="predicted"/>
<name>A0A3P7M3Q9_STRVU</name>
<keyword evidence="2" id="KW-1185">Reference proteome</keyword>
<organism evidence="1 2">
    <name type="scientific">Strongylus vulgaris</name>
    <name type="common">Blood worm</name>
    <dbReference type="NCBI Taxonomy" id="40348"/>
    <lineage>
        <taxon>Eukaryota</taxon>
        <taxon>Metazoa</taxon>
        <taxon>Ecdysozoa</taxon>
        <taxon>Nematoda</taxon>
        <taxon>Chromadorea</taxon>
        <taxon>Rhabditida</taxon>
        <taxon>Rhabditina</taxon>
        <taxon>Rhabditomorpha</taxon>
        <taxon>Strongyloidea</taxon>
        <taxon>Strongylidae</taxon>
        <taxon>Strongylus</taxon>
    </lineage>
</organism>
<gene>
    <name evidence="1" type="ORF">SVUK_LOCUS20916</name>
</gene>
<feature type="non-terminal residue" evidence="1">
    <location>
        <position position="68"/>
    </location>
</feature>
<dbReference type="Proteomes" id="UP000270094">
    <property type="component" value="Unassembled WGS sequence"/>
</dbReference>
<reference evidence="1 2" key="1">
    <citation type="submission" date="2018-11" db="EMBL/GenBank/DDBJ databases">
        <authorList>
            <consortium name="Pathogen Informatics"/>
        </authorList>
    </citation>
    <scope>NUCLEOTIDE SEQUENCE [LARGE SCALE GENOMIC DNA]</scope>
</reference>
<dbReference type="EMBL" id="UYYB01147183">
    <property type="protein sequence ID" value="VDM85918.1"/>
    <property type="molecule type" value="Genomic_DNA"/>
</dbReference>
<sequence length="68" mass="7726">MLRDMVRWSDCEQKLTVKWERPTASGRGHFIVSSLLNESLDVIYIEGNPKAEYLLSGPMAGIRHILPV</sequence>
<dbReference type="AlphaFoldDB" id="A0A3P7M3Q9"/>
<evidence type="ECO:0000313" key="2">
    <source>
        <dbReference type="Proteomes" id="UP000270094"/>
    </source>
</evidence>
<accession>A0A3P7M3Q9</accession>
<dbReference type="OrthoDB" id="5842451at2759"/>
<evidence type="ECO:0000313" key="1">
    <source>
        <dbReference type="EMBL" id="VDM85918.1"/>
    </source>
</evidence>
<protein>
    <submittedName>
        <fullName evidence="1">Uncharacterized protein</fullName>
    </submittedName>
</protein>